<comment type="similarity">
    <text evidence="2">Belongs to the ABC-4 integral membrane protein family. LolC/E subfamily.</text>
</comment>
<evidence type="ECO:0000256" key="6">
    <source>
        <dbReference type="ARBA" id="ARBA00022989"/>
    </source>
</evidence>
<dbReference type="InterPro" id="IPR051447">
    <property type="entry name" value="Lipoprotein-release_system"/>
</dbReference>
<keyword evidence="3" id="KW-0813">Transport</keyword>
<feature type="transmembrane region" description="Helical" evidence="8">
    <location>
        <begin position="330"/>
        <end position="359"/>
    </location>
</feature>
<evidence type="ECO:0000256" key="5">
    <source>
        <dbReference type="ARBA" id="ARBA00022692"/>
    </source>
</evidence>
<dbReference type="STRING" id="1402135.SAMN05444149_10186"/>
<feature type="domain" description="ABC3 transporter permease C-terminal" evidence="9">
    <location>
        <begin position="288"/>
        <end position="421"/>
    </location>
</feature>
<evidence type="ECO:0000259" key="10">
    <source>
        <dbReference type="Pfam" id="PF12704"/>
    </source>
</evidence>
<dbReference type="GO" id="GO:0044874">
    <property type="term" value="P:lipoprotein localization to outer membrane"/>
    <property type="evidence" value="ECO:0007669"/>
    <property type="project" value="TreeGrafter"/>
</dbReference>
<evidence type="ECO:0000256" key="4">
    <source>
        <dbReference type="ARBA" id="ARBA00022475"/>
    </source>
</evidence>
<dbReference type="NCBIfam" id="TIGR02212">
    <property type="entry name" value="lolCE"/>
    <property type="match status" value="1"/>
</dbReference>
<reference evidence="11 12" key="1">
    <citation type="submission" date="2017-07" db="EMBL/GenBank/DDBJ databases">
        <title>Genome Sequence of Sulfitobacter pseudonitzschiae Strain SMR1 Isolated from a culture of the Diatom Skeletonema marinoi.</title>
        <authorList>
            <person name="Topel M."/>
            <person name="Pinder M.I.M."/>
            <person name="Johansson O.N."/>
            <person name="Kourtchenko O."/>
            <person name="Godhe A."/>
            <person name="Clarke A.K."/>
        </authorList>
    </citation>
    <scope>NUCLEOTIDE SEQUENCE [LARGE SCALE GENOMIC DNA]</scope>
    <source>
        <strain evidence="11 12">SMR1</strain>
    </source>
</reference>
<dbReference type="InterPro" id="IPR011925">
    <property type="entry name" value="LolCE_TM"/>
</dbReference>
<keyword evidence="6 8" id="KW-1133">Transmembrane helix</keyword>
<keyword evidence="4" id="KW-1003">Cell membrane</keyword>
<name>A0A221JXQ0_9RHOB</name>
<accession>A0A221JXQ0</accession>
<keyword evidence="12" id="KW-1185">Reference proteome</keyword>
<feature type="transmembrane region" description="Helical" evidence="8">
    <location>
        <begin position="285"/>
        <end position="309"/>
    </location>
</feature>
<organism evidence="11 12">
    <name type="scientific">Pseudosulfitobacter pseudonitzschiae</name>
    <dbReference type="NCBI Taxonomy" id="1402135"/>
    <lineage>
        <taxon>Bacteria</taxon>
        <taxon>Pseudomonadati</taxon>
        <taxon>Pseudomonadota</taxon>
        <taxon>Alphaproteobacteria</taxon>
        <taxon>Rhodobacterales</taxon>
        <taxon>Roseobacteraceae</taxon>
        <taxon>Pseudosulfitobacter</taxon>
    </lineage>
</organism>
<dbReference type="PANTHER" id="PTHR30489">
    <property type="entry name" value="LIPOPROTEIN-RELEASING SYSTEM TRANSMEMBRANE PROTEIN LOLE"/>
    <property type="match status" value="1"/>
</dbReference>
<evidence type="ECO:0000256" key="3">
    <source>
        <dbReference type="ARBA" id="ARBA00022448"/>
    </source>
</evidence>
<keyword evidence="11" id="KW-0449">Lipoprotein</keyword>
<keyword evidence="7 8" id="KW-0472">Membrane</keyword>
<sequence>MANSTPPFAPFEWMIAWRYLRARRAEGGVSVMTWISLIGITLAVFALIATLAVRSGFRAEFVDTILGANAHVTVYNLGVTSETGQIDRTIPDYTEMAARLAAVPGVTRAAPLVRGQVMANLKQGNAGVEVFGIELADLKGLPRIADPTTGLGDINRFDAGIAIGSGVARELGATVGDRIKLISPNGVKTAFGTSPRVNAYEVVYVFSAGRYDIDRTRVYLPLTEAQSFFNREGVATEIEVMVENPEQVDEMTQALQTAAGERAQTWTWRDASGGFLRALEVEDNVMFIILSILVLIAAMNIVSGLIMLVKNKGRDIGILRTIGLTEGSILRVFFICGAFTGLIGTALGVILGCLFALYIDPIFSFVNVVMGGGVWDPSIRGIYALPAQLQLADVLKAVGLSLGLSFIVTIFPARRAARMNPVEALRYE</sequence>
<gene>
    <name evidence="11" type="primary">lolC</name>
    <name evidence="11" type="ORF">SULPSESMR1_00676</name>
</gene>
<dbReference type="InterPro" id="IPR025857">
    <property type="entry name" value="MacB_PCD"/>
</dbReference>
<evidence type="ECO:0000313" key="11">
    <source>
        <dbReference type="EMBL" id="ASM71508.1"/>
    </source>
</evidence>
<dbReference type="OrthoDB" id="9808461at2"/>
<comment type="subcellular location">
    <subcellularLocation>
        <location evidence="1">Cell membrane</location>
        <topology evidence="1">Multi-pass membrane protein</topology>
    </subcellularLocation>
</comment>
<dbReference type="Proteomes" id="UP000199754">
    <property type="component" value="Chromosome"/>
</dbReference>
<dbReference type="KEGG" id="spse:SULPSESMR1_00676"/>
<protein>
    <submittedName>
        <fullName evidence="11">Lipoprotein-releasing system transmembrane protein LolC</fullName>
    </submittedName>
</protein>
<dbReference type="EMBL" id="CP022415">
    <property type="protein sequence ID" value="ASM71508.1"/>
    <property type="molecule type" value="Genomic_DNA"/>
</dbReference>
<dbReference type="eggNOG" id="COG4591">
    <property type="taxonomic scope" value="Bacteria"/>
</dbReference>
<dbReference type="Pfam" id="PF02687">
    <property type="entry name" value="FtsX"/>
    <property type="match status" value="1"/>
</dbReference>
<evidence type="ECO:0000256" key="7">
    <source>
        <dbReference type="ARBA" id="ARBA00023136"/>
    </source>
</evidence>
<evidence type="ECO:0000259" key="9">
    <source>
        <dbReference type="Pfam" id="PF02687"/>
    </source>
</evidence>
<evidence type="ECO:0000256" key="8">
    <source>
        <dbReference type="SAM" id="Phobius"/>
    </source>
</evidence>
<evidence type="ECO:0000256" key="1">
    <source>
        <dbReference type="ARBA" id="ARBA00004651"/>
    </source>
</evidence>
<evidence type="ECO:0000256" key="2">
    <source>
        <dbReference type="ARBA" id="ARBA00005236"/>
    </source>
</evidence>
<feature type="transmembrane region" description="Helical" evidence="8">
    <location>
        <begin position="394"/>
        <end position="413"/>
    </location>
</feature>
<feature type="domain" description="MacB-like periplasmic core" evidence="10">
    <location>
        <begin position="33"/>
        <end position="257"/>
    </location>
</feature>
<keyword evidence="5 8" id="KW-0812">Transmembrane</keyword>
<dbReference type="InterPro" id="IPR003838">
    <property type="entry name" value="ABC3_permease_C"/>
</dbReference>
<dbReference type="GO" id="GO:0042953">
    <property type="term" value="P:lipoprotein transport"/>
    <property type="evidence" value="ECO:0007669"/>
    <property type="project" value="InterPro"/>
</dbReference>
<dbReference type="GO" id="GO:0098797">
    <property type="term" value="C:plasma membrane protein complex"/>
    <property type="evidence" value="ECO:0007669"/>
    <property type="project" value="TreeGrafter"/>
</dbReference>
<feature type="transmembrane region" description="Helical" evidence="8">
    <location>
        <begin position="31"/>
        <end position="53"/>
    </location>
</feature>
<dbReference type="RefSeq" id="WP_089419559.1">
    <property type="nucleotide sequence ID" value="NZ_CP022415.1"/>
</dbReference>
<dbReference type="PANTHER" id="PTHR30489:SF0">
    <property type="entry name" value="LIPOPROTEIN-RELEASING SYSTEM TRANSMEMBRANE PROTEIN LOLE"/>
    <property type="match status" value="1"/>
</dbReference>
<dbReference type="Pfam" id="PF12704">
    <property type="entry name" value="MacB_PCD"/>
    <property type="match status" value="1"/>
</dbReference>
<dbReference type="AlphaFoldDB" id="A0A221JXQ0"/>
<evidence type="ECO:0000313" key="12">
    <source>
        <dbReference type="Proteomes" id="UP000199754"/>
    </source>
</evidence>
<proteinExistence type="inferred from homology"/>